<feature type="region of interest" description="Disordered" evidence="1">
    <location>
        <begin position="55"/>
        <end position="78"/>
    </location>
</feature>
<reference evidence="5" key="1">
    <citation type="journal article" date="2023" name="Commun. Biol.">
        <title>Genome analysis of Parmales, the sister group of diatoms, reveals the evolutionary specialization of diatoms from phago-mixotrophs to photoautotrophs.</title>
        <authorList>
            <person name="Ban H."/>
            <person name="Sato S."/>
            <person name="Yoshikawa S."/>
            <person name="Yamada K."/>
            <person name="Nakamura Y."/>
            <person name="Ichinomiya M."/>
            <person name="Sato N."/>
            <person name="Blanc-Mathieu R."/>
            <person name="Endo H."/>
            <person name="Kuwata A."/>
            <person name="Ogata H."/>
        </authorList>
    </citation>
    <scope>NUCLEOTIDE SEQUENCE [LARGE SCALE GENOMIC DNA]</scope>
    <source>
        <strain evidence="5">NIES 3700</strain>
    </source>
</reference>
<comment type="caution">
    <text evidence="4">The sequence shown here is derived from an EMBL/GenBank/DDBJ whole genome shotgun (WGS) entry which is preliminary data.</text>
</comment>
<dbReference type="InterPro" id="IPR038071">
    <property type="entry name" value="UROD/MetE-like_sf"/>
</dbReference>
<sequence>MLSVSSLSSCLLLVTLLFAPLTSSFTIHASSSTRTMRNSFLLKSAADDLDSTRDMLMGRTSTSPTASTSSLAASPTSSSSSYNIIKTLQRSKTTHSPTWLFRQAGRHLPEYTSYKKSHSTNFLKMLKSPQHVSECTLQPIRRYSNLSAAILFSDILVVPQALNITVTMPGGVGIQVPEPLTCVEDVVRMSEEIESRGVDSIVNELSYVYDSVKLINEKIDSENLNVPLLGFSASPYTLFYYMVGGTSKKNQDIGSKYLKEHPKETKRLLNQLNIIVNGYVTRQVEAGAKAVQIFEALGGTLGESEFKEFCLPVLKDLAEMFKRDNNVPVMIFAREQCGFNGELEEWFDGVTIDTKVDLESVKKLNGVVQGGFNPSILIGENNEENRGNIWKAVEEMFESVEGSRYIANLGEGMGGKENVELVQVFLDAVREVSGRKQ</sequence>
<dbReference type="SUPFAM" id="SSF51726">
    <property type="entry name" value="UROD/MetE-like"/>
    <property type="match status" value="1"/>
</dbReference>
<feature type="signal peptide" evidence="2">
    <location>
        <begin position="1"/>
        <end position="24"/>
    </location>
</feature>
<accession>A0A9W7A9W0</accession>
<dbReference type="AlphaFoldDB" id="A0A9W7A9W0"/>
<proteinExistence type="predicted"/>
<feature type="compositionally biased region" description="Low complexity" evidence="1">
    <location>
        <begin position="60"/>
        <end position="78"/>
    </location>
</feature>
<evidence type="ECO:0000259" key="3">
    <source>
        <dbReference type="Pfam" id="PF01208"/>
    </source>
</evidence>
<protein>
    <recommendedName>
        <fullName evidence="3">Uroporphyrinogen decarboxylase (URO-D) domain-containing protein</fullName>
    </recommendedName>
</protein>
<feature type="chain" id="PRO_5040892464" description="Uroporphyrinogen decarboxylase (URO-D) domain-containing protein" evidence="2">
    <location>
        <begin position="25"/>
        <end position="437"/>
    </location>
</feature>
<keyword evidence="2" id="KW-0732">Signal</keyword>
<organism evidence="4 5">
    <name type="scientific">Triparma laevis f. longispina</name>
    <dbReference type="NCBI Taxonomy" id="1714387"/>
    <lineage>
        <taxon>Eukaryota</taxon>
        <taxon>Sar</taxon>
        <taxon>Stramenopiles</taxon>
        <taxon>Ochrophyta</taxon>
        <taxon>Bolidophyceae</taxon>
        <taxon>Parmales</taxon>
        <taxon>Triparmaceae</taxon>
        <taxon>Triparma</taxon>
    </lineage>
</organism>
<gene>
    <name evidence="4" type="ORF">TrLO_g12752</name>
</gene>
<dbReference type="GO" id="GO:0006783">
    <property type="term" value="P:heme biosynthetic process"/>
    <property type="evidence" value="ECO:0007669"/>
    <property type="project" value="TreeGrafter"/>
</dbReference>
<dbReference type="EMBL" id="BRXW01000565">
    <property type="protein sequence ID" value="GMH66796.1"/>
    <property type="molecule type" value="Genomic_DNA"/>
</dbReference>
<dbReference type="InterPro" id="IPR000257">
    <property type="entry name" value="Uroporphyrinogen_deCOase"/>
</dbReference>
<evidence type="ECO:0000313" key="4">
    <source>
        <dbReference type="EMBL" id="GMH66796.1"/>
    </source>
</evidence>
<name>A0A9W7A9W0_9STRA</name>
<feature type="domain" description="Uroporphyrinogen decarboxylase (URO-D)" evidence="3">
    <location>
        <begin position="83"/>
        <end position="431"/>
    </location>
</feature>
<dbReference type="Gene3D" id="3.20.20.210">
    <property type="match status" value="1"/>
</dbReference>
<dbReference type="OrthoDB" id="339900at2759"/>
<dbReference type="Proteomes" id="UP001165122">
    <property type="component" value="Unassembled WGS sequence"/>
</dbReference>
<evidence type="ECO:0000313" key="5">
    <source>
        <dbReference type="Proteomes" id="UP001165122"/>
    </source>
</evidence>
<evidence type="ECO:0000256" key="2">
    <source>
        <dbReference type="SAM" id="SignalP"/>
    </source>
</evidence>
<dbReference type="GO" id="GO:0005829">
    <property type="term" value="C:cytosol"/>
    <property type="evidence" value="ECO:0007669"/>
    <property type="project" value="TreeGrafter"/>
</dbReference>
<dbReference type="GO" id="GO:0004853">
    <property type="term" value="F:uroporphyrinogen decarboxylase activity"/>
    <property type="evidence" value="ECO:0007669"/>
    <property type="project" value="InterPro"/>
</dbReference>
<keyword evidence="5" id="KW-1185">Reference proteome</keyword>
<dbReference type="PANTHER" id="PTHR21091">
    <property type="entry name" value="METHYLTETRAHYDROFOLATE:HOMOCYSTEINE METHYLTRANSFERASE RELATED"/>
    <property type="match status" value="1"/>
</dbReference>
<dbReference type="Pfam" id="PF01208">
    <property type="entry name" value="URO-D"/>
    <property type="match status" value="1"/>
</dbReference>
<evidence type="ECO:0000256" key="1">
    <source>
        <dbReference type="SAM" id="MobiDB-lite"/>
    </source>
</evidence>
<dbReference type="PANTHER" id="PTHR21091:SF169">
    <property type="entry name" value="UROPORPHYRINOGEN DECARBOXYLASE"/>
    <property type="match status" value="1"/>
</dbReference>